<sequence length="172" mass="19734">MNITAHTQGHYIVEDLHKQTAFPGRSKVLAFRLSYYQPTWMTDVASVVFYVAQEEELDLYYYSIDTKTWFDTIGEMVASLQKWVQQGDKIVARPIVLEPFRASLTLKMLSGDMLALDLDYANIHASPRDQLIMFMQQSGFADCEYVVFDENGAKNLDTDVFLPNSEMNILVQ</sequence>
<organism evidence="1">
    <name type="scientific">viral metagenome</name>
    <dbReference type="NCBI Taxonomy" id="1070528"/>
    <lineage>
        <taxon>unclassified sequences</taxon>
        <taxon>metagenomes</taxon>
        <taxon>organismal metagenomes</taxon>
    </lineage>
</organism>
<name>A0A6C0KGB6_9ZZZZ</name>
<reference evidence="1" key="1">
    <citation type="journal article" date="2020" name="Nature">
        <title>Giant virus diversity and host interactions through global metagenomics.</title>
        <authorList>
            <person name="Schulz F."/>
            <person name="Roux S."/>
            <person name="Paez-Espino D."/>
            <person name="Jungbluth S."/>
            <person name="Walsh D.A."/>
            <person name="Denef V.J."/>
            <person name="McMahon K.D."/>
            <person name="Konstantinidis K.T."/>
            <person name="Eloe-Fadrosh E.A."/>
            <person name="Kyrpides N.C."/>
            <person name="Woyke T."/>
        </authorList>
    </citation>
    <scope>NUCLEOTIDE SEQUENCE</scope>
    <source>
        <strain evidence="1">GVMAG-S-3300010158-109</strain>
    </source>
</reference>
<accession>A0A6C0KGB6</accession>
<dbReference type="AlphaFoldDB" id="A0A6C0KGB6"/>
<protein>
    <submittedName>
        <fullName evidence="1">Uncharacterized protein</fullName>
    </submittedName>
</protein>
<evidence type="ECO:0000313" key="1">
    <source>
        <dbReference type="EMBL" id="QHU15827.1"/>
    </source>
</evidence>
<dbReference type="EMBL" id="MN740868">
    <property type="protein sequence ID" value="QHU15827.1"/>
    <property type="molecule type" value="Genomic_DNA"/>
</dbReference>
<proteinExistence type="predicted"/>